<dbReference type="Proteomes" id="UP000199140">
    <property type="component" value="Unassembled WGS sequence"/>
</dbReference>
<gene>
    <name evidence="2" type="ORF">MCBMB27_05799</name>
    <name evidence="3" type="ORF">SAMN05192567_13710</name>
</gene>
<dbReference type="InterPro" id="IPR041920">
    <property type="entry name" value="ROS/MUCR_sf"/>
</dbReference>
<name>A0AAE8HXF2_9HYPH</name>
<evidence type="ECO:0000313" key="4">
    <source>
        <dbReference type="Proteomes" id="UP000185487"/>
    </source>
</evidence>
<dbReference type="EMBL" id="FOPK01000037">
    <property type="protein sequence ID" value="SFH62193.1"/>
    <property type="molecule type" value="Genomic_DNA"/>
</dbReference>
<geneLocation type="plasmid" evidence="2 4">
    <name>CBMB27-p2</name>
</geneLocation>
<dbReference type="InterPro" id="IPR008807">
    <property type="entry name" value="ROS_MUCR"/>
</dbReference>
<sequence length="142" mass="15303">MGTGLVIACKSDINYSDMTANLVAAYVSHNRVSASEMPALITAVAAAFTGLQTSDQSAVSGSRRATPAQIQASIRHEALISFEDDKPYKTIRRHLRACGLTPETYRAKWGLPGDYPMVAPAYAAKRSKIAKSLAMGRQRIVC</sequence>
<dbReference type="Proteomes" id="UP000185487">
    <property type="component" value="Plasmid CBMB27-p2"/>
</dbReference>
<keyword evidence="4" id="KW-1185">Reference proteome</keyword>
<accession>A0AAE8HXF2</accession>
<evidence type="ECO:0000256" key="1">
    <source>
        <dbReference type="ARBA" id="ARBA00007031"/>
    </source>
</evidence>
<evidence type="ECO:0000313" key="2">
    <source>
        <dbReference type="EMBL" id="APT35090.1"/>
    </source>
</evidence>
<dbReference type="Pfam" id="PF05443">
    <property type="entry name" value="ROS_MUCR"/>
    <property type="match status" value="1"/>
</dbReference>
<evidence type="ECO:0000313" key="5">
    <source>
        <dbReference type="Proteomes" id="UP000199140"/>
    </source>
</evidence>
<dbReference type="GO" id="GO:0008270">
    <property type="term" value="F:zinc ion binding"/>
    <property type="evidence" value="ECO:0007669"/>
    <property type="project" value="InterPro"/>
</dbReference>
<dbReference type="GO" id="GO:0006355">
    <property type="term" value="P:regulation of DNA-templated transcription"/>
    <property type="evidence" value="ECO:0007669"/>
    <property type="project" value="InterPro"/>
</dbReference>
<keyword evidence="2" id="KW-0614">Plasmid</keyword>
<dbReference type="AlphaFoldDB" id="A0AAE8HXF2"/>
<evidence type="ECO:0000313" key="3">
    <source>
        <dbReference type="EMBL" id="SFH62193.1"/>
    </source>
</evidence>
<dbReference type="GO" id="GO:0003677">
    <property type="term" value="F:DNA binding"/>
    <property type="evidence" value="ECO:0007669"/>
    <property type="project" value="InterPro"/>
</dbReference>
<dbReference type="Gene3D" id="1.10.10.1550">
    <property type="entry name" value="ROS/MUCR transcriptional regulator protein"/>
    <property type="match status" value="1"/>
</dbReference>
<dbReference type="KEGG" id="mphy:MCBMB27_05799"/>
<comment type="similarity">
    <text evidence="1">Belongs to the ros/MucR family.</text>
</comment>
<proteinExistence type="inferred from homology"/>
<reference evidence="2 4" key="1">
    <citation type="submission" date="2016-04" db="EMBL/GenBank/DDBJ databases">
        <title>Complete genome sequencing and analysis of CBMB27, Methylobacterium phyllosphaerae isolated from leaf tissues of rice (Oryza sativa L.).</title>
        <authorList>
            <person name="Lee Y."/>
            <person name="Hwangbo K."/>
            <person name="Chung H."/>
            <person name="Yoo J."/>
            <person name="Kim K.Y."/>
            <person name="Sa T.M."/>
            <person name="Um Y."/>
            <person name="Madhaiyan M."/>
        </authorList>
    </citation>
    <scope>NUCLEOTIDE SEQUENCE [LARGE SCALE GENOMIC DNA]</scope>
    <source>
        <strain evidence="2 4">CBMB27</strain>
        <plasmid evidence="2 4">CBMB27-p2</plasmid>
    </source>
</reference>
<protein>
    <submittedName>
        <fullName evidence="3">Predicted transcriptional regulator</fullName>
    </submittedName>
    <submittedName>
        <fullName evidence="2">Transcriptional regulatory protein MucR</fullName>
    </submittedName>
</protein>
<organism evidence="3 5">
    <name type="scientific">Methylobacterium phyllosphaerae</name>
    <dbReference type="NCBI Taxonomy" id="418223"/>
    <lineage>
        <taxon>Bacteria</taxon>
        <taxon>Pseudomonadati</taxon>
        <taxon>Pseudomonadota</taxon>
        <taxon>Alphaproteobacteria</taxon>
        <taxon>Hyphomicrobiales</taxon>
        <taxon>Methylobacteriaceae</taxon>
        <taxon>Methylobacterium</taxon>
    </lineage>
</organism>
<dbReference type="EMBL" id="CP015369">
    <property type="protein sequence ID" value="APT35090.1"/>
    <property type="molecule type" value="Genomic_DNA"/>
</dbReference>
<reference evidence="3 5" key="2">
    <citation type="submission" date="2016-10" db="EMBL/GenBank/DDBJ databases">
        <authorList>
            <person name="Varghese N."/>
            <person name="Submissions S."/>
        </authorList>
    </citation>
    <scope>NUCLEOTIDE SEQUENCE [LARGE SCALE GENOMIC DNA]</scope>
    <source>
        <strain evidence="3 5">CBMB27</strain>
    </source>
</reference>